<dbReference type="GO" id="GO:0005886">
    <property type="term" value="C:plasma membrane"/>
    <property type="evidence" value="ECO:0007669"/>
    <property type="project" value="TreeGrafter"/>
</dbReference>
<dbReference type="PANTHER" id="PTHR48041">
    <property type="entry name" value="ABC TRANSPORTER G FAMILY MEMBER 28"/>
    <property type="match status" value="1"/>
</dbReference>
<keyword evidence="5" id="KW-0472">Membrane</keyword>
<keyword evidence="3" id="KW-0812">Transmembrane</keyword>
<name>A0A7S3DSM9_9STRA</name>
<dbReference type="GO" id="GO:0140359">
    <property type="term" value="F:ABC-type transporter activity"/>
    <property type="evidence" value="ECO:0007669"/>
    <property type="project" value="InterPro"/>
</dbReference>
<evidence type="ECO:0000259" key="6">
    <source>
        <dbReference type="Pfam" id="PF01061"/>
    </source>
</evidence>
<dbReference type="AlphaFoldDB" id="A0A7S3DSM9"/>
<organism evidence="7">
    <name type="scientific">Entomoneis paludosa</name>
    <dbReference type="NCBI Taxonomy" id="265537"/>
    <lineage>
        <taxon>Eukaryota</taxon>
        <taxon>Sar</taxon>
        <taxon>Stramenopiles</taxon>
        <taxon>Ochrophyta</taxon>
        <taxon>Bacillariophyta</taxon>
        <taxon>Bacillariophyceae</taxon>
        <taxon>Bacillariophycidae</taxon>
        <taxon>Entomoneidaceae</taxon>
        <taxon>Entomoneis</taxon>
    </lineage>
</organism>
<dbReference type="InterPro" id="IPR050352">
    <property type="entry name" value="ABCG_transporters"/>
</dbReference>
<reference evidence="7" key="1">
    <citation type="submission" date="2021-01" db="EMBL/GenBank/DDBJ databases">
        <authorList>
            <person name="Corre E."/>
            <person name="Pelletier E."/>
            <person name="Niang G."/>
            <person name="Scheremetjew M."/>
            <person name="Finn R."/>
            <person name="Kale V."/>
            <person name="Holt S."/>
            <person name="Cochrane G."/>
            <person name="Meng A."/>
            <person name="Brown T."/>
            <person name="Cohen L."/>
        </authorList>
    </citation>
    <scope>NUCLEOTIDE SEQUENCE</scope>
    <source>
        <strain evidence="7">CCMP125</strain>
    </source>
</reference>
<evidence type="ECO:0000313" key="7">
    <source>
        <dbReference type="EMBL" id="CAD9976150.1"/>
    </source>
</evidence>
<dbReference type="Pfam" id="PF01061">
    <property type="entry name" value="ABC2_membrane"/>
    <property type="match status" value="1"/>
</dbReference>
<evidence type="ECO:0000256" key="4">
    <source>
        <dbReference type="ARBA" id="ARBA00022989"/>
    </source>
</evidence>
<keyword evidence="4" id="KW-1133">Transmembrane helix</keyword>
<dbReference type="EMBL" id="HBHT01024745">
    <property type="protein sequence ID" value="CAD9976150.1"/>
    <property type="molecule type" value="Transcribed_RNA"/>
</dbReference>
<evidence type="ECO:0000256" key="5">
    <source>
        <dbReference type="ARBA" id="ARBA00023136"/>
    </source>
</evidence>
<keyword evidence="2" id="KW-0813">Transport</keyword>
<evidence type="ECO:0000256" key="1">
    <source>
        <dbReference type="ARBA" id="ARBA00004141"/>
    </source>
</evidence>
<feature type="domain" description="ABC-2 type transporter transmembrane" evidence="6">
    <location>
        <begin position="4"/>
        <end position="93"/>
    </location>
</feature>
<evidence type="ECO:0000256" key="2">
    <source>
        <dbReference type="ARBA" id="ARBA00022448"/>
    </source>
</evidence>
<accession>A0A7S3DSM9</accession>
<dbReference type="InterPro" id="IPR013525">
    <property type="entry name" value="ABC2_TM"/>
</dbReference>
<gene>
    <name evidence="7" type="ORF">APAL1065_LOCUS16599</name>
</gene>
<comment type="subcellular location">
    <subcellularLocation>
        <location evidence="1">Membrane</location>
        <topology evidence="1">Multi-pass membrane protein</topology>
    </subcellularLocation>
</comment>
<evidence type="ECO:0000256" key="3">
    <source>
        <dbReference type="ARBA" id="ARBA00022692"/>
    </source>
</evidence>
<protein>
    <recommendedName>
        <fullName evidence="6">ABC-2 type transporter transmembrane domain-containing protein</fullName>
    </recommendedName>
</protein>
<dbReference type="PANTHER" id="PTHR48041:SF63">
    <property type="entry name" value="EARLY GENE AT 23, ISOFORM C"/>
    <property type="match status" value="1"/>
</dbReference>
<proteinExistence type="predicted"/>
<sequence>MAYWVFDSMFVALLTFPSERVVVLKERASGSYQLSAFFLAKTTSEAPARLVLPLLYMTIAYWMSGLNSSVRVFVLTTGCTLLSVLAGESIGLLV</sequence>